<feature type="domain" description="NodB homology" evidence="5">
    <location>
        <begin position="120"/>
        <end position="346"/>
    </location>
</feature>
<evidence type="ECO:0000313" key="6">
    <source>
        <dbReference type="EMBL" id="WFD10447.1"/>
    </source>
</evidence>
<keyword evidence="2 4" id="KW-0732">Signal</keyword>
<feature type="region of interest" description="Disordered" evidence="3">
    <location>
        <begin position="25"/>
        <end position="52"/>
    </location>
</feature>
<feature type="chain" id="PRO_5046801618" evidence="4">
    <location>
        <begin position="23"/>
        <end position="351"/>
    </location>
</feature>
<name>A0ABY8EBX2_9FIRM</name>
<dbReference type="PROSITE" id="PS51677">
    <property type="entry name" value="NODB"/>
    <property type="match status" value="1"/>
</dbReference>
<dbReference type="PANTHER" id="PTHR34216">
    <property type="match status" value="1"/>
</dbReference>
<feature type="signal peptide" evidence="4">
    <location>
        <begin position="1"/>
        <end position="22"/>
    </location>
</feature>
<evidence type="ECO:0000256" key="4">
    <source>
        <dbReference type="SAM" id="SignalP"/>
    </source>
</evidence>
<proteinExistence type="predicted"/>
<evidence type="ECO:0000256" key="3">
    <source>
        <dbReference type="SAM" id="MobiDB-lite"/>
    </source>
</evidence>
<dbReference type="InterPro" id="IPR002509">
    <property type="entry name" value="NODB_dom"/>
</dbReference>
<dbReference type="InterPro" id="IPR011330">
    <property type="entry name" value="Glyco_hydro/deAcase_b/a-brl"/>
</dbReference>
<dbReference type="Pfam" id="PF01522">
    <property type="entry name" value="Polysacc_deac_1"/>
    <property type="match status" value="1"/>
</dbReference>
<feature type="compositionally biased region" description="Low complexity" evidence="3">
    <location>
        <begin position="30"/>
        <end position="51"/>
    </location>
</feature>
<dbReference type="SUPFAM" id="SSF88713">
    <property type="entry name" value="Glycoside hydrolase/deacetylase"/>
    <property type="match status" value="1"/>
</dbReference>
<gene>
    <name evidence="6" type="ORF">P4S50_19660</name>
</gene>
<dbReference type="Gene3D" id="3.20.20.370">
    <property type="entry name" value="Glycoside hydrolase/deacetylase"/>
    <property type="match status" value="1"/>
</dbReference>
<protein>
    <submittedName>
        <fullName evidence="6">Polysaccharide deacetylase family protein</fullName>
    </submittedName>
</protein>
<evidence type="ECO:0000259" key="5">
    <source>
        <dbReference type="PROSITE" id="PS51677"/>
    </source>
</evidence>
<evidence type="ECO:0000256" key="2">
    <source>
        <dbReference type="ARBA" id="ARBA00022729"/>
    </source>
</evidence>
<sequence>MKNKTIIIFILLTLLLSGCSKSDISKEESNTSNENTTSTSVNESNNENTTTKIDYNKVKPNELGKIMVLMYHNIGENESTWVRTPDNFKKDLNTLYEKGYRAISLNDYVSGNINTEAGFTPVVITFDDGNENNFRVFEENGEIKIDPNSAIGILEDFKKSHPDFNTTSTFFLNSNIFNQPEYVDYKLKFLLDNGYDIGNHTLYHTDLSKSDKETIQKAIAQEIDVISKYTKDYPINTLALPFGGKPQGEDYIYAVKGQYNSISYDNKAVLLVGWDPYKSPYHKDFDFSKIHRVRASETNVDNVGLYDWLTKFDEKKQIRYISDGDSNTICIPENYKDVLNNDIQDKTIVSY</sequence>
<dbReference type="EMBL" id="CP120733">
    <property type="protein sequence ID" value="WFD10447.1"/>
    <property type="molecule type" value="Genomic_DNA"/>
</dbReference>
<dbReference type="PANTHER" id="PTHR34216:SF3">
    <property type="entry name" value="POLY-BETA-1,6-N-ACETYL-D-GLUCOSAMINE N-DEACETYLASE"/>
    <property type="match status" value="1"/>
</dbReference>
<organism evidence="6 7">
    <name type="scientific">Tepidibacter hydrothermalis</name>
    <dbReference type="NCBI Taxonomy" id="3036126"/>
    <lineage>
        <taxon>Bacteria</taxon>
        <taxon>Bacillati</taxon>
        <taxon>Bacillota</taxon>
        <taxon>Clostridia</taxon>
        <taxon>Peptostreptococcales</taxon>
        <taxon>Peptostreptococcaceae</taxon>
        <taxon>Tepidibacter</taxon>
    </lineage>
</organism>
<reference evidence="6 7" key="1">
    <citation type="submission" date="2023-03" db="EMBL/GenBank/DDBJ databases">
        <title>Complete genome sequence of Tepidibacter sp. SWIR-1, isolated from a deep-sea hydrothermal vent.</title>
        <authorList>
            <person name="Li X."/>
        </authorList>
    </citation>
    <scope>NUCLEOTIDE SEQUENCE [LARGE SCALE GENOMIC DNA]</scope>
    <source>
        <strain evidence="6 7">SWIR-1</strain>
    </source>
</reference>
<evidence type="ECO:0000313" key="7">
    <source>
        <dbReference type="Proteomes" id="UP001222800"/>
    </source>
</evidence>
<keyword evidence="7" id="KW-1185">Reference proteome</keyword>
<dbReference type="InterPro" id="IPR051398">
    <property type="entry name" value="Polysacch_Deacetylase"/>
</dbReference>
<comment type="subcellular location">
    <subcellularLocation>
        <location evidence="1">Secreted</location>
    </subcellularLocation>
</comment>
<dbReference type="PROSITE" id="PS51257">
    <property type="entry name" value="PROKAR_LIPOPROTEIN"/>
    <property type="match status" value="1"/>
</dbReference>
<dbReference type="Proteomes" id="UP001222800">
    <property type="component" value="Chromosome"/>
</dbReference>
<dbReference type="RefSeq" id="WP_277732415.1">
    <property type="nucleotide sequence ID" value="NZ_CP120733.1"/>
</dbReference>
<evidence type="ECO:0000256" key="1">
    <source>
        <dbReference type="ARBA" id="ARBA00004613"/>
    </source>
</evidence>
<accession>A0ABY8EBX2</accession>
<dbReference type="CDD" id="cd10972">
    <property type="entry name" value="CE4_DAC_u3_5s"/>
    <property type="match status" value="1"/>
</dbReference>